<protein>
    <recommendedName>
        <fullName evidence="10">Glycosyltransferase family 32 protein</fullName>
    </recommendedName>
</protein>
<keyword evidence="6 7" id="KW-0472">Membrane</keyword>
<evidence type="ECO:0000256" key="6">
    <source>
        <dbReference type="ARBA" id="ARBA00023136"/>
    </source>
</evidence>
<comment type="similarity">
    <text evidence="2">Belongs to the glycosyltransferase 32 family.</text>
</comment>
<feature type="transmembrane region" description="Helical" evidence="7">
    <location>
        <begin position="6"/>
        <end position="28"/>
    </location>
</feature>
<keyword evidence="9" id="KW-1185">Reference proteome</keyword>
<accession>A0A9N9PG19</accession>
<evidence type="ECO:0000256" key="7">
    <source>
        <dbReference type="SAM" id="Phobius"/>
    </source>
</evidence>
<keyword evidence="4 7" id="KW-0812">Transmembrane</keyword>
<name>A0A9N9PG19_9HELO</name>
<reference evidence="8" key="1">
    <citation type="submission" date="2021-07" db="EMBL/GenBank/DDBJ databases">
        <authorList>
            <person name="Durling M."/>
        </authorList>
    </citation>
    <scope>NUCLEOTIDE SEQUENCE</scope>
</reference>
<evidence type="ECO:0000256" key="1">
    <source>
        <dbReference type="ARBA" id="ARBA00004370"/>
    </source>
</evidence>
<proteinExistence type="inferred from homology"/>
<evidence type="ECO:0000313" key="8">
    <source>
        <dbReference type="EMBL" id="CAG8951139.1"/>
    </source>
</evidence>
<dbReference type="InterPro" id="IPR051706">
    <property type="entry name" value="Glycosyltransferase_domain"/>
</dbReference>
<evidence type="ECO:0000256" key="4">
    <source>
        <dbReference type="ARBA" id="ARBA00022692"/>
    </source>
</evidence>
<evidence type="ECO:0000256" key="2">
    <source>
        <dbReference type="ARBA" id="ARBA00009003"/>
    </source>
</evidence>
<evidence type="ECO:0000256" key="5">
    <source>
        <dbReference type="ARBA" id="ARBA00022989"/>
    </source>
</evidence>
<dbReference type="EMBL" id="CAJVRL010000039">
    <property type="protein sequence ID" value="CAG8951139.1"/>
    <property type="molecule type" value="Genomic_DNA"/>
</dbReference>
<dbReference type="Gene3D" id="3.90.550.20">
    <property type="match status" value="1"/>
</dbReference>
<dbReference type="GO" id="GO:0016020">
    <property type="term" value="C:membrane"/>
    <property type="evidence" value="ECO:0007669"/>
    <property type="project" value="UniProtKB-SubCell"/>
</dbReference>
<sequence length="332" mass="38737">MRPRIYVPVIVLVTIPILYFATRVYFFIHLFKQHSGIAISQAEVAIAYNTTKDVNDHEYTQRIPKIIHHIWHVWNVGDDADNQAMPGDWSIMRDGCKELNPGWEFKLWTTKSSGEFIAGSYPWFLNTYDGYKYPVQRVDTVRYFLMRHYGGIYMDLDNGCNANLNPTLYYPAFLMDGGRGVLNNNILGAAPNHPFWELLTDSLISYNYDYLFPFITVSWASGQWFETSVWEQYHSLVRRIAKGEKGVSEAVTEYQKKNDIKDMKLFLMGMDERDGRYEEWVFFSEGRGGTWVQWDLAMFVWLGGHWKALIFLVCMAIGGIVLRCVRFWGKRS</sequence>
<dbReference type="OrthoDB" id="3647at2759"/>
<dbReference type="GO" id="GO:0051999">
    <property type="term" value="P:mannosyl-inositol phosphorylceramide biosynthetic process"/>
    <property type="evidence" value="ECO:0007669"/>
    <property type="project" value="TreeGrafter"/>
</dbReference>
<comment type="subcellular location">
    <subcellularLocation>
        <location evidence="1">Membrane</location>
    </subcellularLocation>
</comment>
<dbReference type="SUPFAM" id="SSF53448">
    <property type="entry name" value="Nucleotide-diphospho-sugar transferases"/>
    <property type="match status" value="1"/>
</dbReference>
<dbReference type="Proteomes" id="UP000696280">
    <property type="component" value="Unassembled WGS sequence"/>
</dbReference>
<keyword evidence="5 7" id="KW-1133">Transmembrane helix</keyword>
<dbReference type="Pfam" id="PF04488">
    <property type="entry name" value="Gly_transf_sug"/>
    <property type="match status" value="1"/>
</dbReference>
<feature type="transmembrane region" description="Helical" evidence="7">
    <location>
        <begin position="308"/>
        <end position="329"/>
    </location>
</feature>
<comment type="caution">
    <text evidence="8">The sequence shown here is derived from an EMBL/GenBank/DDBJ whole genome shotgun (WGS) entry which is preliminary data.</text>
</comment>
<dbReference type="InterPro" id="IPR029044">
    <property type="entry name" value="Nucleotide-diphossugar_trans"/>
</dbReference>
<dbReference type="GO" id="GO:0000030">
    <property type="term" value="F:mannosyltransferase activity"/>
    <property type="evidence" value="ECO:0007669"/>
    <property type="project" value="TreeGrafter"/>
</dbReference>
<evidence type="ECO:0008006" key="10">
    <source>
        <dbReference type="Google" id="ProtNLM"/>
    </source>
</evidence>
<dbReference type="InterPro" id="IPR007577">
    <property type="entry name" value="GlycoTrfase_DXD_sugar-bd_CS"/>
</dbReference>
<organism evidence="8 9">
    <name type="scientific">Hymenoscyphus fraxineus</name>
    <dbReference type="NCBI Taxonomy" id="746836"/>
    <lineage>
        <taxon>Eukaryota</taxon>
        <taxon>Fungi</taxon>
        <taxon>Dikarya</taxon>
        <taxon>Ascomycota</taxon>
        <taxon>Pezizomycotina</taxon>
        <taxon>Leotiomycetes</taxon>
        <taxon>Helotiales</taxon>
        <taxon>Helotiaceae</taxon>
        <taxon>Hymenoscyphus</taxon>
    </lineage>
</organism>
<evidence type="ECO:0000313" key="9">
    <source>
        <dbReference type="Proteomes" id="UP000696280"/>
    </source>
</evidence>
<dbReference type="AlphaFoldDB" id="A0A9N9PG19"/>
<dbReference type="PANTHER" id="PTHR32385">
    <property type="entry name" value="MANNOSYL PHOSPHORYLINOSITOL CERAMIDE SYNTHASE"/>
    <property type="match status" value="1"/>
</dbReference>
<evidence type="ECO:0000256" key="3">
    <source>
        <dbReference type="ARBA" id="ARBA00022679"/>
    </source>
</evidence>
<dbReference type="PANTHER" id="PTHR32385:SF20">
    <property type="entry name" value="MANNOSYL PHOSPHORYLINOSITOL CERAMIDE SYNTHASE CSH1-RELATED"/>
    <property type="match status" value="1"/>
</dbReference>
<keyword evidence="3" id="KW-0808">Transferase</keyword>
<gene>
    <name evidence="8" type="ORF">HYFRA_00006537</name>
</gene>